<dbReference type="PANTHER" id="PTHR22916">
    <property type="entry name" value="GLYCOSYLTRANSFERASE"/>
    <property type="match status" value="1"/>
</dbReference>
<dbReference type="InterPro" id="IPR029044">
    <property type="entry name" value="Nucleotide-diphossugar_trans"/>
</dbReference>
<dbReference type="AlphaFoldDB" id="A0A5P8WEL7"/>
<name>A0A5P8WEL7_9NOSO</name>
<dbReference type="EMBL" id="CP045227">
    <property type="protein sequence ID" value="QFS50339.1"/>
    <property type="molecule type" value="Genomic_DNA"/>
</dbReference>
<keyword evidence="2" id="KW-0808">Transferase</keyword>
<dbReference type="Gene3D" id="3.90.550.10">
    <property type="entry name" value="Spore Coat Polysaccharide Biosynthesis Protein SpsA, Chain A"/>
    <property type="match status" value="2"/>
</dbReference>
<evidence type="ECO:0000313" key="3">
    <source>
        <dbReference type="Proteomes" id="UP000326678"/>
    </source>
</evidence>
<organism evidence="2 3">
    <name type="scientific">Nostoc sphaeroides CCNUC1</name>
    <dbReference type="NCBI Taxonomy" id="2653204"/>
    <lineage>
        <taxon>Bacteria</taxon>
        <taxon>Bacillati</taxon>
        <taxon>Cyanobacteriota</taxon>
        <taxon>Cyanophyceae</taxon>
        <taxon>Nostocales</taxon>
        <taxon>Nostocaceae</taxon>
        <taxon>Nostoc</taxon>
    </lineage>
</organism>
<evidence type="ECO:0000259" key="1">
    <source>
        <dbReference type="Pfam" id="PF00535"/>
    </source>
</evidence>
<gene>
    <name evidence="2" type="ORF">GXM_07833</name>
</gene>
<feature type="domain" description="Glycosyltransferase 2-like" evidence="1">
    <location>
        <begin position="12"/>
        <end position="193"/>
    </location>
</feature>
<dbReference type="GO" id="GO:0016740">
    <property type="term" value="F:transferase activity"/>
    <property type="evidence" value="ECO:0007669"/>
    <property type="project" value="UniProtKB-KW"/>
</dbReference>
<evidence type="ECO:0000313" key="2">
    <source>
        <dbReference type="EMBL" id="QFS50339.1"/>
    </source>
</evidence>
<dbReference type="SUPFAM" id="SSF53448">
    <property type="entry name" value="Nucleotide-diphospho-sugar transferases"/>
    <property type="match status" value="2"/>
</dbReference>
<reference evidence="2 3" key="1">
    <citation type="submission" date="2019-10" db="EMBL/GenBank/DDBJ databases">
        <title>Genomic and transcriptomic insights into the perfect genentic adaptation of a filamentous nitrogen-fixing cyanobacterium to rice fields.</title>
        <authorList>
            <person name="Chen Z."/>
        </authorList>
    </citation>
    <scope>NUCLEOTIDE SEQUENCE [LARGE SCALE GENOMIC DNA]</scope>
    <source>
        <strain evidence="2">CCNUC1</strain>
    </source>
</reference>
<dbReference type="CDD" id="cd00761">
    <property type="entry name" value="Glyco_tranf_GTA_type"/>
    <property type="match status" value="2"/>
</dbReference>
<dbReference type="InterPro" id="IPR001173">
    <property type="entry name" value="Glyco_trans_2-like"/>
</dbReference>
<dbReference type="Pfam" id="PF13704">
    <property type="entry name" value="Glyco_tranf_2_4"/>
    <property type="match status" value="1"/>
</dbReference>
<keyword evidence="3" id="KW-1185">Reference proteome</keyword>
<proteinExistence type="predicted"/>
<dbReference type="Proteomes" id="UP000326678">
    <property type="component" value="Chromosome Gxm2"/>
</dbReference>
<sequence length="644" mass="74996">MTEQMNKKPLVSCIIIFLNAGEKFFVEAIESIFAQTYDNWELLLADDGSTDESTEIALRYAQQYPEKVRYVEHEGHQNRGMSATRNLGIRQAKGEYIAFLDADDIWLTQKLEKQVAILEAQPQTGMVCGPTQYWYSWTGNPEDTLRDSMREIGVLDPNRLYQPPTLLRLLLQNQINAPATCGVLLRKELLEKIGGFEEAFRGLFEDRVFFAKVYLKASVFVSSECWDKYRQHPDSTCSVEEKSGQYNPSGKSPTHLVYLNWMREYLSQQEVNDKQVWKALQMQMQSYQPLNQPLILRLLRKIKRKSKSLFLRLRNFIRLMIFQTSIKHIYGSNNLDYSMNELIVLCVVRNGETYIKSFIEHYFSLGAKHIVFLDNASTDDTIAIARQYSNVSILQTKSPYQKYETIMKKYLVKRFSLNRWNLFADIDELFDYPFSDVLSLSSFLTYLNKNSYTAVVAQMLDMFANGSSFQDLIANKNNSLKEVNSYYDISNISKSTYIWGTLSNQAVKMHYGGIRKSLFSTNNGLTKAPLIFVDNKIKYFVDFHHVENANIADFTCVILHYPFACSFQEKVYEAVQTDRYKESASDEYKMYWKKLMQDKDMIIAQETARKLKSINDLINGFLIVSEKYRQWVKIHEMQKQIPTK</sequence>
<dbReference type="KEGG" id="nsh:GXM_07833"/>
<dbReference type="Pfam" id="PF00535">
    <property type="entry name" value="Glycos_transf_2"/>
    <property type="match status" value="1"/>
</dbReference>
<protein>
    <submittedName>
        <fullName evidence="2">Glycosyl transferase family 2</fullName>
    </submittedName>
</protein>
<accession>A0A5P8WEL7</accession>